<feature type="region of interest" description="Disordered" evidence="1">
    <location>
        <begin position="87"/>
        <end position="106"/>
    </location>
</feature>
<sequence length="139" mass="15594">MDIPQLDERREKQLRETFSGMKKAIDDLQNHMNRFDYTIVFQLAHRLKSNPDLLHEFMDSPAAVFERETGMSPPPATQIHFVNNQNQYYPAEGSAEKQDGQADDTPWGRVEYRFAMGPGCIAIGSVYHGHGDGGGNAPA</sequence>
<keyword evidence="3" id="KW-1185">Reference proteome</keyword>
<dbReference type="Proteomes" id="UP000214746">
    <property type="component" value="Unassembled WGS sequence"/>
</dbReference>
<protein>
    <submittedName>
        <fullName evidence="2">Uncharacterized protein</fullName>
    </submittedName>
</protein>
<proteinExistence type="predicted"/>
<organism evidence="2 3">
    <name type="scientific">Paenibacillus xerothermodurans</name>
    <dbReference type="NCBI Taxonomy" id="1977292"/>
    <lineage>
        <taxon>Bacteria</taxon>
        <taxon>Bacillati</taxon>
        <taxon>Bacillota</taxon>
        <taxon>Bacilli</taxon>
        <taxon>Bacillales</taxon>
        <taxon>Paenibacillaceae</taxon>
        <taxon>Paenibacillus</taxon>
    </lineage>
</organism>
<dbReference type="AlphaFoldDB" id="A0A2W1NCF2"/>
<name>A0A2W1NCF2_PAEXE</name>
<comment type="caution">
    <text evidence="2">The sequence shown here is derived from an EMBL/GenBank/DDBJ whole genome shotgun (WGS) entry which is preliminary data.</text>
</comment>
<evidence type="ECO:0000313" key="3">
    <source>
        <dbReference type="Proteomes" id="UP000214746"/>
    </source>
</evidence>
<dbReference type="RefSeq" id="WP_089199536.1">
    <property type="nucleotide sequence ID" value="NZ_NHRJ02000003.1"/>
</dbReference>
<evidence type="ECO:0000256" key="1">
    <source>
        <dbReference type="SAM" id="MobiDB-lite"/>
    </source>
</evidence>
<evidence type="ECO:0000313" key="2">
    <source>
        <dbReference type="EMBL" id="PZE21340.1"/>
    </source>
</evidence>
<gene>
    <name evidence="2" type="ORF">CBW46_008240</name>
</gene>
<accession>A0A2W1NCF2</accession>
<reference evidence="2" key="1">
    <citation type="submission" date="2018-06" db="EMBL/GenBank/DDBJ databases">
        <title>Paenibacillus xerothermodurans sp. nov. an extremely dry heat resistant spore forming bacterium isolated from the soil of Cape Canaveral, Florida.</title>
        <authorList>
            <person name="Seuylemezian A."/>
            <person name="Kaur N."/>
            <person name="Patil P."/>
            <person name="Patil P."/>
            <person name="Mayilraj S."/>
            <person name="Vaishampayan P."/>
        </authorList>
    </citation>
    <scope>NUCLEOTIDE SEQUENCE [LARGE SCALE GENOMIC DNA]</scope>
    <source>
        <strain evidence="2">ATCC 27380</strain>
    </source>
</reference>
<dbReference type="EMBL" id="NHRJ02000003">
    <property type="protein sequence ID" value="PZE21340.1"/>
    <property type="molecule type" value="Genomic_DNA"/>
</dbReference>